<dbReference type="RefSeq" id="YP_010799744.1">
    <property type="nucleotide sequence ID" value="NC_076688.1"/>
</dbReference>
<evidence type="ECO:0000313" key="2">
    <source>
        <dbReference type="EMBL" id="QDW92690.1"/>
    </source>
</evidence>
<keyword evidence="1" id="KW-0472">Membrane</keyword>
<evidence type="ECO:0000313" key="3">
    <source>
        <dbReference type="Proteomes" id="UP000831802"/>
    </source>
</evidence>
<accession>A0AAE6LTP0</accession>
<protein>
    <submittedName>
        <fullName evidence="2">Uncharacterized protein</fullName>
    </submittedName>
</protein>
<dbReference type="GeneID" id="80538169"/>
<sequence>MDRPEWATNYKLEGYFTFIDTYETEDLGYAIPEHAYVLDRFSKLYIRGDLKYSPDPELMPGRYIDINTDLCKGELMSKGRSVVKKWSSLKIDDIEPDDLRFHMTQTMSGGTSLIAIKPNRHVDFSVFTVKRYMNVEDLSNRDFAEYLIRCFRAGRLQLHNQVLSGFKNGVWGFVESTNYFVFNFDLAEVATLSSIYKEYFELIVKYMQVNPKLDTVRLWSDLMYNHPIPITSDLEFQINHEKAIIAKAMTELPHADRVLFQLRKLNMMPTNTVEMAYIMNAWEDHCILADVPIDEIEPVTIEHILHIYSLPYFKSETRWKQLLLGIPNVVIMILRGYQRYVNWSTSNASKLYRSIEGATSYRMCVYLMSYLKFGVLIKFVQASAFSLGWFLVNGTHYMLTKPVSWAFWTCVLFSAPIIPALVSIGAFIVFSTFFSSIVRYVKRKKGVVPVYTDNPSFRLINNGQAIVKIIWQ</sequence>
<dbReference type="Proteomes" id="UP000831802">
    <property type="component" value="Segment"/>
</dbReference>
<name>A0AAE6LTP0_9VIRU</name>
<dbReference type="EMBL" id="MK558256">
    <property type="protein sequence ID" value="QDW92690.1"/>
    <property type="molecule type" value="Genomic_RNA"/>
</dbReference>
<evidence type="ECO:0000256" key="1">
    <source>
        <dbReference type="SAM" id="Phobius"/>
    </source>
</evidence>
<keyword evidence="1" id="KW-1133">Transmembrane helix</keyword>
<organism evidence="2 3">
    <name type="scientific">Rhizoctonia solani fusarivirus 2</name>
    <dbReference type="NCBI Taxonomy" id="2599954"/>
    <lineage>
        <taxon>Viruses</taxon>
        <taxon>Riboviria</taxon>
        <taxon>Orthornavirae</taxon>
        <taxon>Pisuviricota</taxon>
        <taxon>Duplopiviricetes</taxon>
        <taxon>Durnavirales</taxon>
        <taxon>Fusariviridae</taxon>
        <taxon>Betafusarivirus</taxon>
        <taxon>Betafusarivirus brasiliensis</taxon>
    </lineage>
</organism>
<reference evidence="2" key="1">
    <citation type="journal article" date="2019" name="Front. Cell. Infect. Microbiol.">
        <title>Extreme Diversity of Mycoviruses Present in Isolates of Rhizoctonia solani AG2-2 LP From Zoysia japonica From Brazil.</title>
        <authorList>
            <person name="Picarelli M.A.S.C."/>
            <person name="Forgia M."/>
            <person name="Rivas E.B."/>
            <person name="Nerva L."/>
            <person name="Chiapello M."/>
            <person name="Turina M."/>
            <person name="Colariccio A."/>
        </authorList>
    </citation>
    <scope>NUCLEOTIDE SEQUENCE</scope>
    <source>
        <strain evidence="2">BR17</strain>
    </source>
</reference>
<dbReference type="KEGG" id="vg:80538169"/>
<proteinExistence type="predicted"/>
<keyword evidence="3" id="KW-1185">Reference proteome</keyword>
<feature type="transmembrane region" description="Helical" evidence="1">
    <location>
        <begin position="370"/>
        <end position="392"/>
    </location>
</feature>
<feature type="transmembrane region" description="Helical" evidence="1">
    <location>
        <begin position="404"/>
        <end position="434"/>
    </location>
</feature>
<keyword evidence="1" id="KW-0812">Transmembrane</keyword>